<feature type="compositionally biased region" description="Basic and acidic residues" evidence="2">
    <location>
        <begin position="346"/>
        <end position="369"/>
    </location>
</feature>
<dbReference type="InterPro" id="IPR027417">
    <property type="entry name" value="P-loop_NTPase"/>
</dbReference>
<reference evidence="3 4" key="1">
    <citation type="submission" date="2016-03" db="EMBL/GenBank/DDBJ databases">
        <title>Deep-sea bacteria in the southern Pacific.</title>
        <authorList>
            <person name="Tang K."/>
        </authorList>
    </citation>
    <scope>NUCLEOTIDE SEQUENCE [LARGE SCALE GENOMIC DNA]</scope>
    <source>
        <strain evidence="3 4">JLT2016</strain>
    </source>
</reference>
<feature type="region of interest" description="Disordered" evidence="2">
    <location>
        <begin position="343"/>
        <end position="369"/>
    </location>
</feature>
<feature type="coiled-coil region" evidence="1">
    <location>
        <begin position="690"/>
        <end position="717"/>
    </location>
</feature>
<organism evidence="3 4">
    <name type="scientific">Salipiger profundus</name>
    <dbReference type="NCBI Taxonomy" id="1229727"/>
    <lineage>
        <taxon>Bacteria</taxon>
        <taxon>Pseudomonadati</taxon>
        <taxon>Pseudomonadota</taxon>
        <taxon>Alphaproteobacteria</taxon>
        <taxon>Rhodobacterales</taxon>
        <taxon>Roseobacteraceae</taxon>
        <taxon>Salipiger</taxon>
    </lineage>
</organism>
<sequence length="862" mass="92692">MKLRAIEMTNVRRFTSTMRIDGIGDGLNVLSEPNEFGKSTLFDALHALFFKAHGSGDKEMKALRPHSGGAPEISVEIETDAGRFTIAKRWFQKPAATVHQDGRLIAQADAAEDWIARALGQDAGGPAGLIWVRQGLTALTDGSNKEKAAALEARRDLMSSVSEEVEAMTGGRRMDAALKRCQEELGLYATGTGRPKVGGPWKAAQDLVSELTERHDRLDRLTGELHAALKARNAARRTLSELTDPDASEARRTRLEEARAAHALAERHAEQVESLARRVEMARLTASNAQARLDGLRKALKEQEDCKALVTAATTEAEAARTAHDEAAGAQVEADTALREASQSLERAEADRRRAERAQLARDGAERRQELGARIKQAEAARETMEAAKAAIRGLGDADLQHIETLAAGLAAARAARDASATQITARYSGAARLSMDGTEMPDGSALPLTHAARIEIDGIGALEIRPPETGGSDAVENAERALREVLDRHGLDSLDDALQAAATRKAAETRHGEARAVLESLAPDGLDPLRDQLARLPKPEDTDNAPDPATATAACETARETEKTARAALTLAAERLSAARSDKTRADTLLGQAQDRQARAATELAALDGDADTLAAAAEDARQTLQLAEAELAEKRAAAPDLAAAKAALTRAQSVEDSARAQIETLKPELAALDERIRSASGDAVEERLAETGEALAAAQADLARIEHEVAVLTRLQEALTAARTEARERYFAPIAKELKPLLNLLWPDAELTWAEDSLLPDGLIRDGQTEPLDILSGGTQEQIALLVRLAFARMLADAGRMAPVILDDALVFTDDDRIERMFDALHRQAGDLQIIVLTCRQRAFRDLGGRVLQIRENADA</sequence>
<dbReference type="Proteomes" id="UP000186559">
    <property type="component" value="Chromosome"/>
</dbReference>
<evidence type="ECO:0000313" key="3">
    <source>
        <dbReference type="EMBL" id="APX24648.1"/>
    </source>
</evidence>
<dbReference type="PANTHER" id="PTHR41259:SF1">
    <property type="entry name" value="DOUBLE-STRAND BREAK REPAIR RAD50 ATPASE, PUTATIVE-RELATED"/>
    <property type="match status" value="1"/>
</dbReference>
<protein>
    <submittedName>
        <fullName evidence="3">ATPase involved in DNA repair</fullName>
    </submittedName>
</protein>
<dbReference type="RefSeq" id="WP_076624455.1">
    <property type="nucleotide sequence ID" value="NZ_BMEW01000001.1"/>
</dbReference>
<keyword evidence="1" id="KW-0175">Coiled coil</keyword>
<dbReference type="SUPFAM" id="SSF52540">
    <property type="entry name" value="P-loop containing nucleoside triphosphate hydrolases"/>
    <property type="match status" value="1"/>
</dbReference>
<gene>
    <name evidence="3" type="ORF">Ga0080559_TMP3852</name>
</gene>
<feature type="coiled-coil region" evidence="1">
    <location>
        <begin position="612"/>
        <end position="639"/>
    </location>
</feature>
<dbReference type="STRING" id="1229727.Ga0080559_TMP3852"/>
<proteinExistence type="predicted"/>
<dbReference type="AlphaFoldDB" id="A0A1U7D958"/>
<dbReference type="EMBL" id="CP014796">
    <property type="protein sequence ID" value="APX24648.1"/>
    <property type="molecule type" value="Genomic_DNA"/>
</dbReference>
<evidence type="ECO:0000256" key="1">
    <source>
        <dbReference type="SAM" id="Coils"/>
    </source>
</evidence>
<feature type="region of interest" description="Disordered" evidence="2">
    <location>
        <begin position="520"/>
        <end position="562"/>
    </location>
</feature>
<evidence type="ECO:0000313" key="4">
    <source>
        <dbReference type="Proteomes" id="UP000186559"/>
    </source>
</evidence>
<evidence type="ECO:0000256" key="2">
    <source>
        <dbReference type="SAM" id="MobiDB-lite"/>
    </source>
</evidence>
<dbReference type="PANTHER" id="PTHR41259">
    <property type="entry name" value="DOUBLE-STRAND BREAK REPAIR RAD50 ATPASE, PUTATIVE-RELATED"/>
    <property type="match status" value="1"/>
</dbReference>
<accession>A0A1U7D958</accession>
<name>A0A1U7D958_9RHOB</name>
<dbReference type="KEGG" id="tpro:Ga0080559_TMP3852"/>
<feature type="coiled-coil region" evidence="1">
    <location>
        <begin position="255"/>
        <end position="306"/>
    </location>
</feature>
<feature type="compositionally biased region" description="Basic and acidic residues" evidence="2">
    <location>
        <begin position="528"/>
        <end position="542"/>
    </location>
</feature>
<dbReference type="Gene3D" id="3.40.50.300">
    <property type="entry name" value="P-loop containing nucleotide triphosphate hydrolases"/>
    <property type="match status" value="2"/>
</dbReference>
<keyword evidence="4" id="KW-1185">Reference proteome</keyword>
<dbReference type="OrthoDB" id="7069379at2"/>